<feature type="chain" id="PRO_5045004125" evidence="2">
    <location>
        <begin position="29"/>
        <end position="310"/>
    </location>
</feature>
<evidence type="ECO:0000313" key="5">
    <source>
        <dbReference type="Proteomes" id="UP001597387"/>
    </source>
</evidence>
<dbReference type="InterPro" id="IPR006179">
    <property type="entry name" value="5_nucleotidase/apyrase"/>
</dbReference>
<dbReference type="Gene3D" id="3.60.21.10">
    <property type="match status" value="1"/>
</dbReference>
<keyword evidence="2" id="KW-0547">Nucleotide-binding</keyword>
<proteinExistence type="inferred from homology"/>
<dbReference type="InterPro" id="IPR004843">
    <property type="entry name" value="Calcineurin-like_PHP"/>
</dbReference>
<evidence type="ECO:0000313" key="4">
    <source>
        <dbReference type="EMBL" id="MFD2161104.1"/>
    </source>
</evidence>
<dbReference type="RefSeq" id="WP_255900131.1">
    <property type="nucleotide sequence ID" value="NZ_JAFMZO010000001.1"/>
</dbReference>
<name>A0ABW4ZGF5_9SPHI</name>
<dbReference type="InterPro" id="IPR029052">
    <property type="entry name" value="Metallo-depent_PP-like"/>
</dbReference>
<protein>
    <submittedName>
        <fullName evidence="4">Bifunctional metallophosphatase/5'-nucleotidase</fullName>
    </submittedName>
</protein>
<dbReference type="PROSITE" id="PS00786">
    <property type="entry name" value="5_NUCLEOTIDASE_2"/>
    <property type="match status" value="1"/>
</dbReference>
<dbReference type="Proteomes" id="UP001597387">
    <property type="component" value="Unassembled WGS sequence"/>
</dbReference>
<feature type="domain" description="Calcineurin-like phosphoesterase" evidence="3">
    <location>
        <begin position="35"/>
        <end position="252"/>
    </location>
</feature>
<gene>
    <name evidence="4" type="ORF">ACFSJU_01805</name>
</gene>
<sequence length="310" mass="34988">MNRRNFLQGTVAGSVLFALGLNSESLYAASDFVKLTILHTNDVHSRIDPFPLDDEKFPGRGGVAPRSALINKIRQQEKNVLLFDAGDLFQGSPYFNYYGGELEMKLMSKMGYDAGTMGNHEFDNGIEGFHKQLPHASFPFLTSNYDFTDTILRGKTKDYQVFKKDGLKVGVFGLCIELSGIVNKEQYGNTRYLDPLKKALEIESFLKKEEKCDLVICLSHLGYDYRNNKISDKVIAKNTHYIDLIIGGHTHTFLDVPDSVKNLNGNETLINQVGYGGVNLGRLDFVFERDRRGKKTYSAATEQINSYFKF</sequence>
<evidence type="ECO:0000256" key="2">
    <source>
        <dbReference type="RuleBase" id="RU362119"/>
    </source>
</evidence>
<dbReference type="InterPro" id="IPR006146">
    <property type="entry name" value="5'-Nucleotdase_CS"/>
</dbReference>
<dbReference type="EMBL" id="JBHUHZ010000001">
    <property type="protein sequence ID" value="MFD2161104.1"/>
    <property type="molecule type" value="Genomic_DNA"/>
</dbReference>
<keyword evidence="2" id="KW-0732">Signal</keyword>
<keyword evidence="2" id="KW-0378">Hydrolase</keyword>
<dbReference type="SUPFAM" id="SSF56300">
    <property type="entry name" value="Metallo-dependent phosphatases"/>
    <property type="match status" value="1"/>
</dbReference>
<dbReference type="PANTHER" id="PTHR11575">
    <property type="entry name" value="5'-NUCLEOTIDASE-RELATED"/>
    <property type="match status" value="1"/>
</dbReference>
<dbReference type="PROSITE" id="PS00785">
    <property type="entry name" value="5_NUCLEOTIDASE_1"/>
    <property type="match status" value="1"/>
</dbReference>
<evidence type="ECO:0000259" key="3">
    <source>
        <dbReference type="Pfam" id="PF00149"/>
    </source>
</evidence>
<dbReference type="PANTHER" id="PTHR11575:SF24">
    <property type="entry name" value="5'-NUCLEOTIDASE"/>
    <property type="match status" value="1"/>
</dbReference>
<accession>A0ABW4ZGF5</accession>
<comment type="caution">
    <text evidence="4">The sequence shown here is derived from an EMBL/GenBank/DDBJ whole genome shotgun (WGS) entry which is preliminary data.</text>
</comment>
<evidence type="ECO:0000256" key="1">
    <source>
        <dbReference type="ARBA" id="ARBA00006654"/>
    </source>
</evidence>
<organism evidence="4 5">
    <name type="scientific">Paradesertivirga mongoliensis</name>
    <dbReference type="NCBI Taxonomy" id="2100740"/>
    <lineage>
        <taxon>Bacteria</taxon>
        <taxon>Pseudomonadati</taxon>
        <taxon>Bacteroidota</taxon>
        <taxon>Sphingobacteriia</taxon>
        <taxon>Sphingobacteriales</taxon>
        <taxon>Sphingobacteriaceae</taxon>
        <taxon>Paradesertivirga</taxon>
    </lineage>
</organism>
<dbReference type="CDD" id="cd00845">
    <property type="entry name" value="MPP_UshA_N_like"/>
    <property type="match status" value="1"/>
</dbReference>
<dbReference type="PRINTS" id="PR01607">
    <property type="entry name" value="APYRASEFAMLY"/>
</dbReference>
<reference evidence="5" key="1">
    <citation type="journal article" date="2019" name="Int. J. Syst. Evol. Microbiol.">
        <title>The Global Catalogue of Microorganisms (GCM) 10K type strain sequencing project: providing services to taxonomists for standard genome sequencing and annotation.</title>
        <authorList>
            <consortium name="The Broad Institute Genomics Platform"/>
            <consortium name="The Broad Institute Genome Sequencing Center for Infectious Disease"/>
            <person name="Wu L."/>
            <person name="Ma J."/>
        </authorList>
    </citation>
    <scope>NUCLEOTIDE SEQUENCE [LARGE SCALE GENOMIC DNA]</scope>
    <source>
        <strain evidence="5">KCTC 42217</strain>
    </source>
</reference>
<comment type="similarity">
    <text evidence="1 2">Belongs to the 5'-nucleotidase family.</text>
</comment>
<keyword evidence="5" id="KW-1185">Reference proteome</keyword>
<dbReference type="Pfam" id="PF00149">
    <property type="entry name" value="Metallophos"/>
    <property type="match status" value="1"/>
</dbReference>
<feature type="signal peptide" evidence="2">
    <location>
        <begin position="1"/>
        <end position="28"/>
    </location>
</feature>